<comment type="caution">
    <text evidence="1">The sequence shown here is derived from an EMBL/GenBank/DDBJ whole genome shotgun (WGS) entry which is preliminary data.</text>
</comment>
<dbReference type="Proteomes" id="UP001224682">
    <property type="component" value="Unassembled WGS sequence"/>
</dbReference>
<name>A0ABU0BG81_9HYPH</name>
<protein>
    <submittedName>
        <fullName evidence="1">Uncharacterized protein</fullName>
    </submittedName>
</protein>
<gene>
    <name evidence="1" type="ORF">J2S75_003893</name>
</gene>
<reference evidence="1 2" key="1">
    <citation type="submission" date="2023-07" db="EMBL/GenBank/DDBJ databases">
        <title>Genomic Encyclopedia of Type Strains, Phase IV (KMG-IV): sequencing the most valuable type-strain genomes for metagenomic binning, comparative biology and taxonomic classification.</title>
        <authorList>
            <person name="Goeker M."/>
        </authorList>
    </citation>
    <scope>NUCLEOTIDE SEQUENCE [LARGE SCALE GENOMIC DNA]</scope>
    <source>
        <strain evidence="1 2">DSM 2457</strain>
    </source>
</reference>
<keyword evidence="2" id="KW-1185">Reference proteome</keyword>
<organism evidence="1 2">
    <name type="scientific">Ancylobacter polymorphus</name>
    <dbReference type="NCBI Taxonomy" id="223390"/>
    <lineage>
        <taxon>Bacteria</taxon>
        <taxon>Pseudomonadati</taxon>
        <taxon>Pseudomonadota</taxon>
        <taxon>Alphaproteobacteria</taxon>
        <taxon>Hyphomicrobiales</taxon>
        <taxon>Xanthobacteraceae</taxon>
        <taxon>Ancylobacter</taxon>
    </lineage>
</organism>
<proteinExistence type="predicted"/>
<dbReference type="EMBL" id="JAUSUI010000010">
    <property type="protein sequence ID" value="MDQ0304843.1"/>
    <property type="molecule type" value="Genomic_DNA"/>
</dbReference>
<sequence>MLSSDDRPSDAPQASPYAGLDRLSELNLEVNVDDGSAVMSDEELQAAFVHIIKMYARKFERGSRALPYVDPSLSATNVLITTTMLLKAANVELFELGMWQSFSGIK</sequence>
<accession>A0ABU0BG81</accession>
<evidence type="ECO:0000313" key="2">
    <source>
        <dbReference type="Proteomes" id="UP001224682"/>
    </source>
</evidence>
<dbReference type="RefSeq" id="WP_307022364.1">
    <property type="nucleotide sequence ID" value="NZ_JAUSUI010000010.1"/>
</dbReference>
<evidence type="ECO:0000313" key="1">
    <source>
        <dbReference type="EMBL" id="MDQ0304843.1"/>
    </source>
</evidence>